<dbReference type="Gene3D" id="2.80.10.50">
    <property type="match status" value="1"/>
</dbReference>
<comment type="similarity">
    <text evidence="1">Belongs to the protease inhibitor I3 (leguminous Kunitz-type inhibitor) family.</text>
</comment>
<dbReference type="Pfam" id="PF00197">
    <property type="entry name" value="Kunitz_legume"/>
    <property type="match status" value="1"/>
</dbReference>
<reference evidence="4" key="1">
    <citation type="journal article" date="2014" name="Nat. Commun.">
        <title>The tobacco genome sequence and its comparison with those of tomato and potato.</title>
        <authorList>
            <person name="Sierro N."/>
            <person name="Battey J.N."/>
            <person name="Ouadi S."/>
            <person name="Bakaher N."/>
            <person name="Bovet L."/>
            <person name="Willig A."/>
            <person name="Goepfert S."/>
            <person name="Peitsch M.C."/>
            <person name="Ivanov N.V."/>
        </authorList>
    </citation>
    <scope>NUCLEOTIDE SEQUENCE [LARGE SCALE GENOMIC DNA]</scope>
</reference>
<dbReference type="SMART" id="SM00452">
    <property type="entry name" value="STI"/>
    <property type="match status" value="1"/>
</dbReference>
<dbReference type="InterPro" id="IPR011065">
    <property type="entry name" value="Kunitz_inhibitor_STI-like_sf"/>
</dbReference>
<gene>
    <name evidence="5" type="primary">LOC107796920</name>
</gene>
<dbReference type="STRING" id="4097.A0A1S4AF32"/>
<proteinExistence type="inferred from homology"/>
<dbReference type="AlphaFoldDB" id="A0A1S4AF32"/>
<evidence type="ECO:0000256" key="1">
    <source>
        <dbReference type="ARBA" id="ARBA00005440"/>
    </source>
</evidence>
<dbReference type="CDD" id="cd23375">
    <property type="entry name" value="beta-trefoil_STI_VvMLP-like"/>
    <property type="match status" value="1"/>
</dbReference>
<evidence type="ECO:0000256" key="2">
    <source>
        <dbReference type="ARBA" id="ARBA00022690"/>
    </source>
</evidence>
<protein>
    <submittedName>
        <fullName evidence="5">Kunitz trypsin inhibitor 5</fullName>
    </submittedName>
    <submittedName>
        <fullName evidence="5">Miraculin</fullName>
    </submittedName>
</protein>
<dbReference type="PaxDb" id="4097-A0A1S4AF32"/>
<accession>A0A1S4AF32</accession>
<dbReference type="InterPro" id="IPR002160">
    <property type="entry name" value="Prot_inh_Kunz-lg"/>
</dbReference>
<dbReference type="SUPFAM" id="SSF50386">
    <property type="entry name" value="STI-like"/>
    <property type="match status" value="1"/>
</dbReference>
<keyword evidence="2" id="KW-0646">Protease inhibitor</keyword>
<dbReference type="KEGG" id="nta:107796920"/>
<dbReference type="PANTHER" id="PTHR33107:SF19">
    <property type="entry name" value="MIRACULIN-LIKE"/>
    <property type="match status" value="1"/>
</dbReference>
<evidence type="ECO:0000256" key="3">
    <source>
        <dbReference type="SAM" id="SignalP"/>
    </source>
</evidence>
<dbReference type="Proteomes" id="UP000790787">
    <property type="component" value="Chromosome 4"/>
</dbReference>
<feature type="chain" id="PRO_5010208482" evidence="3">
    <location>
        <begin position="30"/>
        <end position="251"/>
    </location>
</feature>
<feature type="signal peptide" evidence="3">
    <location>
        <begin position="1"/>
        <end position="29"/>
    </location>
</feature>
<dbReference type="OrthoDB" id="1872570at2759"/>
<evidence type="ECO:0000313" key="5">
    <source>
        <dbReference type="RefSeq" id="XP_016475229.1"/>
    </source>
</evidence>
<keyword evidence="4" id="KW-1185">Reference proteome</keyword>
<dbReference type="SMR" id="A0A1S4AF32"/>
<dbReference type="PRINTS" id="PR00291">
    <property type="entry name" value="KUNITZINHBTR"/>
</dbReference>
<reference evidence="5" key="2">
    <citation type="submission" date="2025-08" db="UniProtKB">
        <authorList>
            <consortium name="RefSeq"/>
        </authorList>
    </citation>
    <scope>IDENTIFICATION</scope>
    <source>
        <tissue evidence="5">Leaf</tissue>
    </source>
</reference>
<name>A0A1S4AF32_TOBAC</name>
<evidence type="ECO:0000313" key="4">
    <source>
        <dbReference type="Proteomes" id="UP000790787"/>
    </source>
</evidence>
<dbReference type="RefSeq" id="XP_016475229.1">
    <property type="nucleotide sequence ID" value="XM_016619743.2"/>
</dbReference>
<dbReference type="RefSeq" id="XP_016475229.1">
    <property type="nucleotide sequence ID" value="XM_016619743.1"/>
</dbReference>
<sequence length="251" mass="27780">MKMEVNVRRFMVPFLLFALSTSFFFLVKAQNVSEPVLDVSGNSVRKGANYLIVPAGRGNSGGLDVASIRNTTNLLVVSQNTQNSSGTYLQFSPVNPKENNIRTSTDLNIKYTAMIISDLSTVWRINTELIPQRNLVTVGGVEGNPGRETLSNWFKIDKYEDAYKLVYCPGVCETCRPFCGDIGILVEGSKRVLFVGSNQPLKVKFEYINSDDPWVTTNPSSNPSIADKLTILPFIKVVVCIIFICHSIKVA</sequence>
<dbReference type="PANTHER" id="PTHR33107">
    <property type="entry name" value="KUNITZ TRYPSIN INHIBITOR 2"/>
    <property type="match status" value="1"/>
</dbReference>
<dbReference type="GeneID" id="107796920"/>
<dbReference type="GO" id="GO:0004866">
    <property type="term" value="F:endopeptidase inhibitor activity"/>
    <property type="evidence" value="ECO:0007669"/>
    <property type="project" value="InterPro"/>
</dbReference>
<keyword evidence="3" id="KW-0732">Signal</keyword>
<organism evidence="4 5">
    <name type="scientific">Nicotiana tabacum</name>
    <name type="common">Common tobacco</name>
    <dbReference type="NCBI Taxonomy" id="4097"/>
    <lineage>
        <taxon>Eukaryota</taxon>
        <taxon>Viridiplantae</taxon>
        <taxon>Streptophyta</taxon>
        <taxon>Embryophyta</taxon>
        <taxon>Tracheophyta</taxon>
        <taxon>Spermatophyta</taxon>
        <taxon>Magnoliopsida</taxon>
        <taxon>eudicotyledons</taxon>
        <taxon>Gunneridae</taxon>
        <taxon>Pentapetalae</taxon>
        <taxon>asterids</taxon>
        <taxon>lamiids</taxon>
        <taxon>Solanales</taxon>
        <taxon>Solanaceae</taxon>
        <taxon>Nicotianoideae</taxon>
        <taxon>Nicotianeae</taxon>
        <taxon>Nicotiana</taxon>
    </lineage>
</organism>
<dbReference type="OMA" id="MCIVIAY"/>